<dbReference type="EMBL" id="JACNYL010000004">
    <property type="protein sequence ID" value="MBD1423285.1"/>
    <property type="molecule type" value="Genomic_DNA"/>
</dbReference>
<sequence>MKKCIILLLILPLFLQCQKKMELDLSLAVNSNELHLTAEEGTTHIMVYADGEWEVNFKEDADWISVDKVRGSGNSDVVFSYAQNFGASRRVTLVLSKGSEKQEVLIIQEGLEVALRFAKNKFTIPKHGLPTILPIVSNVEADFKSVDIEYLYDDETSEQWVTNGALTDEGFTFEALENTAGRKRSVRIYLTLVDAFDNEYMSFADVDQTVDEAFLVHKHNTATRVTRSAKLDTVILSSNIGTHFPNIEKNVTYEQGNDWIEEVTLINDSLLILAIRENNSGLERNANVGLKLAINGVNLVELTHPVFQSAEDFEEYTFEELRGLIVAASGTATINAPLKVLQGIVISDQGNANMETNPNLAYNRMDLTETYRTAYIQSLDGKYGFRLKFTAESENTLKRYSKVNIAVDELTLEKEANPMRYTITGIRSGNIVKSEAGTASNVVNKLKYISELSDADMYTQVTLRDVSISIPYGSYMNVNAGYTNKTNWNTEGTTTPYLDAIPTNIYDGKGDNMNMLVNANSSWARNAVTKNSGTIAGILTHSKLLRFGGGEGDVGRYTLRPITLGDIRLNNASVAQTLVEWNWLPGGTNTCATGVINKDGAGNVLPFIGTGKMNTTVADATSGVAFHPVCHSNPNSKQVYNNALQYNNVKWWNAQENRGEGIVMQFSTTGITAQTLVLNFSVGGGSGNDANNHIPTYWEVEYSLDGANYTVLPNSTYAVRPLTQWATDRPSQMPALRPLSFKLPASLLGQANVYVKLRAKSDICATGSPTGAETGRITAAMPGTSMRLGFVSINYIQ</sequence>
<dbReference type="Pfam" id="PF19190">
    <property type="entry name" value="BACON_2"/>
    <property type="match status" value="1"/>
</dbReference>
<dbReference type="InterPro" id="IPR024361">
    <property type="entry name" value="BACON"/>
</dbReference>
<evidence type="ECO:0000259" key="1">
    <source>
        <dbReference type="Pfam" id="PF19190"/>
    </source>
</evidence>
<dbReference type="RefSeq" id="WP_190315083.1">
    <property type="nucleotide sequence ID" value="NZ_JACNYL010000004.1"/>
</dbReference>
<reference evidence="2 3" key="1">
    <citation type="submission" date="2020-08" db="EMBL/GenBank/DDBJ databases">
        <title>Sphingobacterium sp. DN00404 isolated from aquaculture water.</title>
        <authorList>
            <person name="Zhang M."/>
        </authorList>
    </citation>
    <scope>NUCLEOTIDE SEQUENCE [LARGE SCALE GENOMIC DNA]</scope>
    <source>
        <strain evidence="2 3">KCTC 42746</strain>
    </source>
</reference>
<keyword evidence="3" id="KW-1185">Reference proteome</keyword>
<evidence type="ECO:0000313" key="2">
    <source>
        <dbReference type="EMBL" id="MBD1423285.1"/>
    </source>
</evidence>
<feature type="domain" description="BACON" evidence="1">
    <location>
        <begin position="27"/>
        <end position="103"/>
    </location>
</feature>
<accession>A0ABR7XW65</accession>
<comment type="caution">
    <text evidence="2">The sequence shown here is derived from an EMBL/GenBank/DDBJ whole genome shotgun (WGS) entry which is preliminary data.</text>
</comment>
<gene>
    <name evidence="2" type="ORF">H8B21_17095</name>
</gene>
<dbReference type="InterPro" id="IPR013783">
    <property type="entry name" value="Ig-like_fold"/>
</dbReference>
<name>A0ABR7XW65_9SPHI</name>
<dbReference type="Gene3D" id="2.60.40.10">
    <property type="entry name" value="Immunoglobulins"/>
    <property type="match status" value="1"/>
</dbReference>
<evidence type="ECO:0000313" key="3">
    <source>
        <dbReference type="Proteomes" id="UP000651112"/>
    </source>
</evidence>
<dbReference type="Proteomes" id="UP000651112">
    <property type="component" value="Unassembled WGS sequence"/>
</dbReference>
<dbReference type="CDD" id="cd14948">
    <property type="entry name" value="BACON"/>
    <property type="match status" value="1"/>
</dbReference>
<organism evidence="2 3">
    <name type="scientific">Sphingobacterium chuzhouense</name>
    <dbReference type="NCBI Taxonomy" id="1742264"/>
    <lineage>
        <taxon>Bacteria</taxon>
        <taxon>Pseudomonadati</taxon>
        <taxon>Bacteroidota</taxon>
        <taxon>Sphingobacteriia</taxon>
        <taxon>Sphingobacteriales</taxon>
        <taxon>Sphingobacteriaceae</taxon>
        <taxon>Sphingobacterium</taxon>
    </lineage>
</organism>
<proteinExistence type="predicted"/>
<protein>
    <submittedName>
        <fullName evidence="2">BACON domain-containing protein</fullName>
    </submittedName>
</protein>